<sequence>MLAGTALHARASLLSTQAALARTRLVHAGTAQVIGREIAKTHLEFSHMRSAVATKIIQGTRKIMTGTTRTPRDEEQ</sequence>
<dbReference type="Proteomes" id="UP001142489">
    <property type="component" value="Unassembled WGS sequence"/>
</dbReference>
<reference evidence="1" key="1">
    <citation type="journal article" date="2023" name="DNA Res.">
        <title>Chromosome-level genome assembly of Phrynocephalus forsythii using third-generation DNA sequencing and Hi-C analysis.</title>
        <authorList>
            <person name="Qi Y."/>
            <person name="Zhao W."/>
            <person name="Zhao Y."/>
            <person name="Niu C."/>
            <person name="Cao S."/>
            <person name="Zhang Y."/>
        </authorList>
    </citation>
    <scope>NUCLEOTIDE SEQUENCE</scope>
    <source>
        <tissue evidence="1">Muscle</tissue>
    </source>
</reference>
<name>A0A9Q1AV20_9SAUR</name>
<dbReference type="EMBL" id="JAPFRF010000012">
    <property type="protein sequence ID" value="KAJ7313349.1"/>
    <property type="molecule type" value="Genomic_DNA"/>
</dbReference>
<protein>
    <submittedName>
        <fullName evidence="1">Uncharacterized protein</fullName>
    </submittedName>
</protein>
<comment type="caution">
    <text evidence="1">The sequence shown here is derived from an EMBL/GenBank/DDBJ whole genome shotgun (WGS) entry which is preliminary data.</text>
</comment>
<keyword evidence="2" id="KW-1185">Reference proteome</keyword>
<proteinExistence type="predicted"/>
<dbReference type="AlphaFoldDB" id="A0A9Q1AV20"/>
<gene>
    <name evidence="1" type="ORF">JRQ81_004642</name>
</gene>
<evidence type="ECO:0000313" key="2">
    <source>
        <dbReference type="Proteomes" id="UP001142489"/>
    </source>
</evidence>
<evidence type="ECO:0000313" key="1">
    <source>
        <dbReference type="EMBL" id="KAJ7313349.1"/>
    </source>
</evidence>
<organism evidence="1 2">
    <name type="scientific">Phrynocephalus forsythii</name>
    <dbReference type="NCBI Taxonomy" id="171643"/>
    <lineage>
        <taxon>Eukaryota</taxon>
        <taxon>Metazoa</taxon>
        <taxon>Chordata</taxon>
        <taxon>Craniata</taxon>
        <taxon>Vertebrata</taxon>
        <taxon>Euteleostomi</taxon>
        <taxon>Lepidosauria</taxon>
        <taxon>Squamata</taxon>
        <taxon>Bifurcata</taxon>
        <taxon>Unidentata</taxon>
        <taxon>Episquamata</taxon>
        <taxon>Toxicofera</taxon>
        <taxon>Iguania</taxon>
        <taxon>Acrodonta</taxon>
        <taxon>Agamidae</taxon>
        <taxon>Agaminae</taxon>
        <taxon>Phrynocephalus</taxon>
    </lineage>
</organism>
<accession>A0A9Q1AV20</accession>